<gene>
    <name evidence="5" type="ORF">HF568_12465</name>
</gene>
<dbReference type="Gene3D" id="2.40.160.10">
    <property type="entry name" value="Porin"/>
    <property type="match status" value="1"/>
</dbReference>
<feature type="non-terminal residue" evidence="5">
    <location>
        <position position="200"/>
    </location>
</feature>
<evidence type="ECO:0000313" key="6">
    <source>
        <dbReference type="Proteomes" id="UP000887300"/>
    </source>
</evidence>
<evidence type="ECO:0000256" key="2">
    <source>
        <dbReference type="ARBA" id="ARBA00022448"/>
    </source>
</evidence>
<dbReference type="AlphaFoldDB" id="A0A8X8KD50"/>
<comment type="caution">
    <text evidence="5">The sequence shown here is derived from an EMBL/GenBank/DDBJ whole genome shotgun (WGS) entry which is preliminary data.</text>
</comment>
<feature type="chain" id="PRO_5036489798" evidence="4">
    <location>
        <begin position="25"/>
        <end position="200"/>
    </location>
</feature>
<comment type="similarity">
    <text evidence="1">Belongs to the outer membrane porin (Opr) (TC 1.B.25) family.</text>
</comment>
<organism evidence="5 6">
    <name type="scientific">Acidithiobacillus ferridurans</name>
    <dbReference type="NCBI Taxonomy" id="1232575"/>
    <lineage>
        <taxon>Bacteria</taxon>
        <taxon>Pseudomonadati</taxon>
        <taxon>Pseudomonadota</taxon>
        <taxon>Acidithiobacillia</taxon>
        <taxon>Acidithiobacillales</taxon>
        <taxon>Acidithiobacillaceae</taxon>
        <taxon>Acidithiobacillus</taxon>
    </lineage>
</organism>
<keyword evidence="2" id="KW-0813">Transport</keyword>
<sequence length="200" mass="22307">MQKNILHLMTAASLMGAFNASAHAETLSQFFAKSHIDGQIRSYYFSRLYGTPNTVNAYAYSLAGRINVVTAPFLSGFRIGVSFYTANALGTQPSNPARIDKTLMGTSPSVNALGQAYLEYQDKWITAKAGNQLVDTPWLNRVGGRVIPVTYQGVTLEAHPFRGVQLSALRIFRWKDRTTDQFYRDNLYYPGHYEGDSLYG</sequence>
<dbReference type="GO" id="GO:0016020">
    <property type="term" value="C:membrane"/>
    <property type="evidence" value="ECO:0007669"/>
    <property type="project" value="InterPro"/>
</dbReference>
<dbReference type="InterPro" id="IPR023614">
    <property type="entry name" value="Porin_dom_sf"/>
</dbReference>
<accession>A0A8X8KD50</accession>
<evidence type="ECO:0000256" key="1">
    <source>
        <dbReference type="ARBA" id="ARBA00009075"/>
    </source>
</evidence>
<proteinExistence type="inferred from homology"/>
<keyword evidence="3 4" id="KW-0732">Signal</keyword>
<evidence type="ECO:0000256" key="3">
    <source>
        <dbReference type="ARBA" id="ARBA00022729"/>
    </source>
</evidence>
<dbReference type="Proteomes" id="UP000887300">
    <property type="component" value="Unassembled WGS sequence"/>
</dbReference>
<name>A0A8X8KD50_ACIFI</name>
<evidence type="ECO:0000313" key="5">
    <source>
        <dbReference type="EMBL" id="MBU2723999.1"/>
    </source>
</evidence>
<dbReference type="Pfam" id="PF03573">
    <property type="entry name" value="OprD"/>
    <property type="match status" value="1"/>
</dbReference>
<reference evidence="5" key="1">
    <citation type="journal article" date="2021" name="ISME J.">
        <title>Genomic evolution of the class Acidithiobacillia: deep-branching Proteobacteria living in extreme acidic conditions.</title>
        <authorList>
            <person name="Moya-Beltran A."/>
            <person name="Beard S."/>
            <person name="Rojas-Villalobos C."/>
            <person name="Issotta F."/>
            <person name="Gallardo Y."/>
            <person name="Ulloa R."/>
            <person name="Giaveno A."/>
            <person name="Degli Esposti M."/>
            <person name="Johnson D.B."/>
            <person name="Quatrini R."/>
        </authorList>
    </citation>
    <scope>NUCLEOTIDE SEQUENCE</scope>
    <source>
        <strain evidence="5">DSM 583</strain>
    </source>
</reference>
<evidence type="ECO:0000256" key="4">
    <source>
        <dbReference type="SAM" id="SignalP"/>
    </source>
</evidence>
<feature type="signal peptide" evidence="4">
    <location>
        <begin position="1"/>
        <end position="24"/>
    </location>
</feature>
<protein>
    <submittedName>
        <fullName evidence="5">OprD family porin</fullName>
    </submittedName>
</protein>
<dbReference type="InterPro" id="IPR005318">
    <property type="entry name" value="OM_porin_bac"/>
</dbReference>
<dbReference type="RefSeq" id="WP_215890703.1">
    <property type="nucleotide sequence ID" value="NZ_JABBHS010000377.1"/>
</dbReference>
<dbReference type="EMBL" id="JABBHS010000377">
    <property type="protein sequence ID" value="MBU2723999.1"/>
    <property type="molecule type" value="Genomic_DNA"/>
</dbReference>